<evidence type="ECO:0000313" key="12">
    <source>
        <dbReference type="Proteomes" id="UP000018040"/>
    </source>
</evidence>
<reference evidence="12" key="1">
    <citation type="submission" date="2012-02" db="EMBL/GenBank/DDBJ databases">
        <title>Genome sequencing of Giardia lamblia Genotypes A2 and B isolates (DH and GS) and comparative analysis with the genomes of Genotypes A1 and E (WB and Pig).</title>
        <authorList>
            <person name="Adam R."/>
            <person name="Dahlstrom E."/>
            <person name="Martens C."/>
            <person name="Bruno D."/>
            <person name="Barbian K."/>
            <person name="Porcella S.F."/>
            <person name="Nash T."/>
        </authorList>
    </citation>
    <scope>NUCLEOTIDE SEQUENCE</scope>
    <source>
        <strain evidence="12">GS</strain>
    </source>
</reference>
<protein>
    <submittedName>
        <fullName evidence="11">SMC1 protein, ATP-binding cassette domain protein</fullName>
    </submittedName>
</protein>
<keyword evidence="2" id="KW-0132">Cell division</keyword>
<name>V6TWP8_GIAIN</name>
<dbReference type="GO" id="GO:0005524">
    <property type="term" value="F:ATP binding"/>
    <property type="evidence" value="ECO:0007669"/>
    <property type="project" value="UniProtKB-KW"/>
</dbReference>
<reference evidence="11 12" key="2">
    <citation type="journal article" date="2013" name="Genome Biol. Evol.">
        <title>Genome sequencing of Giardia lamblia genotypes A2 and B isolates (DH and GS) and comparative analysis with the genomes of genotypes A1 and E (WB and Pig).</title>
        <authorList>
            <person name="Adam R.D."/>
            <person name="Dahlstrom E.W."/>
            <person name="Martens C.A."/>
            <person name="Bruno D.P."/>
            <person name="Barbian K.D."/>
            <person name="Ricklefs S.M."/>
            <person name="Hernandez M.M."/>
            <person name="Narla N.P."/>
            <person name="Patel R.B."/>
            <person name="Porcella S.F."/>
            <person name="Nash T.E."/>
        </authorList>
    </citation>
    <scope>NUCLEOTIDE SEQUENCE [LARGE SCALE GENOMIC DNA]</scope>
    <source>
        <strain evidence="11 12">GS</strain>
    </source>
</reference>
<feature type="region of interest" description="Disordered" evidence="8">
    <location>
        <begin position="689"/>
        <end position="710"/>
    </location>
</feature>
<keyword evidence="6" id="KW-0131">Cell cycle</keyword>
<evidence type="ECO:0000256" key="6">
    <source>
        <dbReference type="ARBA" id="ARBA00023306"/>
    </source>
</evidence>
<dbReference type="InterPro" id="IPR027417">
    <property type="entry name" value="P-loop_NTPase"/>
</dbReference>
<evidence type="ECO:0000256" key="8">
    <source>
        <dbReference type="SAM" id="MobiDB-lite"/>
    </source>
</evidence>
<dbReference type="VEuPathDB" id="GiardiaDB:GL50581_1827"/>
<dbReference type="OrthoDB" id="5575062at2759"/>
<evidence type="ECO:0000259" key="9">
    <source>
        <dbReference type="Pfam" id="PF02463"/>
    </source>
</evidence>
<dbReference type="GO" id="GO:0005634">
    <property type="term" value="C:nucleus"/>
    <property type="evidence" value="ECO:0007669"/>
    <property type="project" value="UniProtKB-SubCell"/>
</dbReference>
<proteinExistence type="predicted"/>
<dbReference type="SUPFAM" id="SSF75553">
    <property type="entry name" value="Smc hinge domain"/>
    <property type="match status" value="1"/>
</dbReference>
<evidence type="ECO:0000256" key="3">
    <source>
        <dbReference type="ARBA" id="ARBA00022776"/>
    </source>
</evidence>
<feature type="domain" description="RecF/RecN/SMC N-terminal" evidence="9">
    <location>
        <begin position="10"/>
        <end position="1319"/>
    </location>
</feature>
<dbReference type="Gene3D" id="3.30.70.1620">
    <property type="match status" value="1"/>
</dbReference>
<comment type="subcellular location">
    <subcellularLocation>
        <location evidence="1">Nucleus</location>
    </subcellularLocation>
</comment>
<dbReference type="InterPro" id="IPR036277">
    <property type="entry name" value="SMC_hinge_sf"/>
</dbReference>
<comment type="caution">
    <text evidence="11">The sequence shown here is derived from an EMBL/GenBank/DDBJ whole genome shotgun (WGS) entry which is preliminary data.</text>
</comment>
<feature type="coiled-coil region" evidence="7">
    <location>
        <begin position="897"/>
        <end position="931"/>
    </location>
</feature>
<dbReference type="GO" id="GO:0003677">
    <property type="term" value="F:DNA binding"/>
    <property type="evidence" value="ECO:0007669"/>
    <property type="project" value="TreeGrafter"/>
</dbReference>
<dbReference type="SUPFAM" id="SSF52540">
    <property type="entry name" value="P-loop containing nucleoside triphosphate hydrolases"/>
    <property type="match status" value="1"/>
</dbReference>
<evidence type="ECO:0000256" key="1">
    <source>
        <dbReference type="ARBA" id="ARBA00004123"/>
    </source>
</evidence>
<evidence type="ECO:0000256" key="2">
    <source>
        <dbReference type="ARBA" id="ARBA00022618"/>
    </source>
</evidence>
<feature type="non-terminal residue" evidence="11">
    <location>
        <position position="1"/>
    </location>
</feature>
<dbReference type="GO" id="GO:0051301">
    <property type="term" value="P:cell division"/>
    <property type="evidence" value="ECO:0007669"/>
    <property type="project" value="UniProtKB-KW"/>
</dbReference>
<dbReference type="InterPro" id="IPR010935">
    <property type="entry name" value="SMC_hinge"/>
</dbReference>
<dbReference type="GO" id="GO:0008278">
    <property type="term" value="C:cohesin complex"/>
    <property type="evidence" value="ECO:0007669"/>
    <property type="project" value="TreeGrafter"/>
</dbReference>
<dbReference type="VEuPathDB" id="GiardiaDB:GL50803_0016188"/>
<sequence>VKRARMQYTLSGVRMFNFKTFIGEHSITDLPRLSFIVGPNGSGKTNIYDAILFATLFPDPRVRMSDGYISAGVDDGCWVSLSFAVAHQHTETVEPDHLKATLSFHRGYQRTGAEIFKIDGRTVTREVYNTKLKEIGIIGQRQSPSLFYISSDQLGENIKAETIVQYIETASGSCEYAEEYTYLSKEYSSLEAKIKTQKTRLNLLAQRKELAKKAEEDNKKYAELNRSRELFFFKRFLLPLLFYKYHCRLLEPRILTLTSELSDAEIARSATQNYLTELHNTSLELTRSITENDAKTASLDNSLKDLERRHTSTIFTEQQLAIKIKNAHDQQLTYTERKQQKEHELTQIDQQLHTIGNDLTELESQVSRSSSYQASTSKFFTDSYKRRQEEFSSLKESELKLISDLRQRYNKQLLHKEQQQRSVDQLRDELRALQDRQSMLERTQKQYRRAMDDASAKMATCNGEIEQIRQQNKDIDEKKCANLLKLESLRNQLSMAIQTETMNKHEEELRLSLKESQAAFPHDVLGLLKTMITPIKKEHEQLLHDALGAYQNGVVCSSSVVAQKCITTLKLKMRRPLMFLPADTLRINDQATAADRTAAARFRQSHPGIDIRPFIEIIDVHKVAEKATRFALHNTFYCDSAYEASVAEFAWKDGGGHRVIMSNGVQLKPGGVISCDFGANNLSSTIKNPKVSRQRRAKDVPPGTSKDDRELAHLSDEEASLQCAKLMQLQDSLLEQATQNLERLQRLQYTDLINYTNEHKRAEKAWEMTNLQMASLSAKSAAASNSYEQAAKYLDDATRECERLGDALCDQEEALWKEKEEYFSDLVAEIEVAIKQDSDPSLANLQKKDKIFLKDLEEEDQQQREELISQFTRLKETKYSLEMRKQLAGKFDYSEQIDRLRQLLKESTDRRAKAITEKRALEDQIAETRKLLLDHSAASKDATMQRMHITDRIAQQQSKLGAISSKILQLNTQLTGMQGTLRGIQRDILHLCESALMTNTVLIFDSEHEELDTEEMHRPRIRGRKKTEPLDATSRCMALFEECQRLLSSSEEDLGEQITSTCSALMALPFSYHLIDPDKQLEKAYTLASQTNEPSYNKCIEPLETQYGILEAKLGDLKKALDKEIDSLEDYVAVDISLDDLDKELLKEAEELKSLHKKRSDKHVQLTTVTEKRRKHFLHCFDFLSKELSPIYYALAYDDIADTNLSTQVASLTLTKRQIPWTTDFIFTVFPPSSYAKGFDELSSGEKSVALLALVFCLHHYKALPFLLLDEVDKNLDSRNVERLSRYLCREHKISALAISHQASMFANGDLLIGVTRVRTTPDENASTGSWHSAEIYTLDMAQYNRP</sequence>
<keyword evidence="11" id="KW-0067">ATP-binding</keyword>
<feature type="domain" description="SMC hinge" evidence="10">
    <location>
        <begin position="523"/>
        <end position="644"/>
    </location>
</feature>
<keyword evidence="5" id="KW-0539">Nucleus</keyword>
<evidence type="ECO:0000259" key="10">
    <source>
        <dbReference type="Pfam" id="PF06470"/>
    </source>
</evidence>
<evidence type="ECO:0000313" key="11">
    <source>
        <dbReference type="EMBL" id="ESU42782.1"/>
    </source>
</evidence>
<dbReference type="InterPro" id="IPR003395">
    <property type="entry name" value="RecF/RecN/SMC_N"/>
</dbReference>
<gene>
    <name evidence="11" type="ORF">GSB_16188</name>
</gene>
<keyword evidence="3" id="KW-0498">Mitosis</keyword>
<dbReference type="EMBL" id="AHHH01000070">
    <property type="protein sequence ID" value="ESU42782.1"/>
    <property type="molecule type" value="Genomic_DNA"/>
</dbReference>
<dbReference type="VEuPathDB" id="GiardiaDB:DHA2_16188"/>
<organism evidence="11 12">
    <name type="scientific">Giardia intestinalis</name>
    <name type="common">Giardia lamblia</name>
    <dbReference type="NCBI Taxonomy" id="5741"/>
    <lineage>
        <taxon>Eukaryota</taxon>
        <taxon>Metamonada</taxon>
        <taxon>Diplomonadida</taxon>
        <taxon>Hexamitidae</taxon>
        <taxon>Giardiinae</taxon>
        <taxon>Giardia</taxon>
    </lineage>
</organism>
<evidence type="ECO:0000256" key="4">
    <source>
        <dbReference type="ARBA" id="ARBA00023054"/>
    </source>
</evidence>
<feature type="coiled-coil region" evidence="7">
    <location>
        <begin position="416"/>
        <end position="478"/>
    </location>
</feature>
<keyword evidence="4 7" id="KW-0175">Coiled coil</keyword>
<dbReference type="Proteomes" id="UP000018040">
    <property type="component" value="Unassembled WGS sequence"/>
</dbReference>
<dbReference type="Gene3D" id="3.40.50.300">
    <property type="entry name" value="P-loop containing nucleotide triphosphate hydrolases"/>
    <property type="match status" value="2"/>
</dbReference>
<keyword evidence="11" id="KW-0547">Nucleotide-binding</keyword>
<dbReference type="Gene3D" id="1.20.1060.20">
    <property type="match status" value="1"/>
</dbReference>
<dbReference type="PANTHER" id="PTHR18937">
    <property type="entry name" value="STRUCTURAL MAINTENANCE OF CHROMOSOMES SMC FAMILY MEMBER"/>
    <property type="match status" value="1"/>
</dbReference>
<dbReference type="PANTHER" id="PTHR18937:SF12">
    <property type="entry name" value="STRUCTURAL MAINTENANCE OF CHROMOSOMES PROTEIN"/>
    <property type="match status" value="1"/>
</dbReference>
<evidence type="ECO:0000256" key="7">
    <source>
        <dbReference type="SAM" id="Coils"/>
    </source>
</evidence>
<dbReference type="VEuPathDB" id="GiardiaDB:QR46_2706"/>
<feature type="coiled-coil region" evidence="7">
    <location>
        <begin position="187"/>
        <end position="227"/>
    </location>
</feature>
<dbReference type="Pfam" id="PF02463">
    <property type="entry name" value="SMC_N"/>
    <property type="match status" value="1"/>
</dbReference>
<evidence type="ECO:0000256" key="5">
    <source>
        <dbReference type="ARBA" id="ARBA00023242"/>
    </source>
</evidence>
<dbReference type="GO" id="GO:0007062">
    <property type="term" value="P:sister chromatid cohesion"/>
    <property type="evidence" value="ECO:0007669"/>
    <property type="project" value="TreeGrafter"/>
</dbReference>
<dbReference type="Pfam" id="PF06470">
    <property type="entry name" value="SMC_hinge"/>
    <property type="match status" value="1"/>
</dbReference>
<accession>V6TWP8</accession>